<proteinExistence type="predicted"/>
<sequence>MTLFTTVTGSSPAHEAVVTTALRGKVTYFTTGAARRSRLPGVVVSTDDVMSVQGSVGENHANSAGAGAASSSGGATSDTARSPPQGWEADCRYVYPFAL</sequence>
<dbReference type="EMBL" id="JBAMZL010000036">
    <property type="protein sequence ID" value="KAL0494698.1"/>
    <property type="molecule type" value="Genomic_DNA"/>
</dbReference>
<evidence type="ECO:0000256" key="1">
    <source>
        <dbReference type="SAM" id="MobiDB-lite"/>
    </source>
</evidence>
<gene>
    <name evidence="2" type="ORF">Q4I30_007265</name>
</gene>
<dbReference type="Proteomes" id="UP001482455">
    <property type="component" value="Unassembled WGS sequence"/>
</dbReference>
<protein>
    <submittedName>
        <fullName evidence="2">Uncharacterized protein</fullName>
    </submittedName>
</protein>
<keyword evidence="3" id="KW-1185">Reference proteome</keyword>
<feature type="compositionally biased region" description="Low complexity" evidence="1">
    <location>
        <begin position="63"/>
        <end position="75"/>
    </location>
</feature>
<feature type="region of interest" description="Disordered" evidence="1">
    <location>
        <begin position="54"/>
        <end position="87"/>
    </location>
</feature>
<evidence type="ECO:0000313" key="3">
    <source>
        <dbReference type="Proteomes" id="UP001482455"/>
    </source>
</evidence>
<organism evidence="2 3">
    <name type="scientific">Leishmania utingensis</name>
    <dbReference type="NCBI Taxonomy" id="653362"/>
    <lineage>
        <taxon>Eukaryota</taxon>
        <taxon>Discoba</taxon>
        <taxon>Euglenozoa</taxon>
        <taxon>Kinetoplastea</taxon>
        <taxon>Metakinetoplastina</taxon>
        <taxon>Trypanosomatida</taxon>
        <taxon>Trypanosomatidae</taxon>
        <taxon>Leishmaniinae</taxon>
        <taxon>Leishmania</taxon>
    </lineage>
</organism>
<reference evidence="2 3" key="1">
    <citation type="submission" date="2024-02" db="EMBL/GenBank/DDBJ databases">
        <title>FIRST GENOME SEQUENCES OF Leishmania (Viannia) shawi, Leishmania (Viannia) lindenbergi AND Leishmania (Viannia) utingensis.</title>
        <authorList>
            <person name="Resadore F."/>
            <person name="Custodio M.G.F."/>
            <person name="Boite M.C."/>
            <person name="Cupolillo E."/>
            <person name="Ferreira G.E.M."/>
        </authorList>
    </citation>
    <scope>NUCLEOTIDE SEQUENCE [LARGE SCALE GENOMIC DNA]</scope>
    <source>
        <strain evidence="2 3">ITUB/BR/1977/M4964</strain>
    </source>
</reference>
<accession>A0AAW2ZY15</accession>
<name>A0AAW2ZY15_9TRYP</name>
<comment type="caution">
    <text evidence="2">The sequence shown here is derived from an EMBL/GenBank/DDBJ whole genome shotgun (WGS) entry which is preliminary data.</text>
</comment>
<dbReference type="AlphaFoldDB" id="A0AAW2ZY15"/>
<evidence type="ECO:0000313" key="2">
    <source>
        <dbReference type="EMBL" id="KAL0494698.1"/>
    </source>
</evidence>